<dbReference type="InterPro" id="IPR057326">
    <property type="entry name" value="KR_dom"/>
</dbReference>
<keyword evidence="4" id="KW-1185">Reference proteome</keyword>
<dbReference type="PANTHER" id="PTHR42879:SF2">
    <property type="entry name" value="3-OXOACYL-[ACYL-CARRIER-PROTEIN] REDUCTASE FABG"/>
    <property type="match status" value="1"/>
</dbReference>
<dbReference type="Proteomes" id="UP000177515">
    <property type="component" value="Chromosome 2"/>
</dbReference>
<protein>
    <submittedName>
        <fullName evidence="3">Short-chain dehydrogenase</fullName>
    </submittedName>
</protein>
<sequence length="238" mass="24557">MKQEAVLVTGASKGIGLAIAQRLAASGRHVVGLARGAAEADFPGTLLPCDLSRVDETDAVLAQVSARFDIVGLVNNVGLVAPQPLGGIDLSALQTVFDLNVRVAVQVTQAFVEAMRQRGHGRIVNICSRAILGARDRTAYSAAKSALVGCTRTWALELAPHGITVNAVSPGPVETELFRRSRPVGSEAERRVLAGIPMGRMGQPDEVAAAVCFLLSADAGFITGQVLGVDGGGGLAGR</sequence>
<organism evidence="3 4">
    <name type="scientific">Cupriavidus malaysiensis</name>
    <dbReference type="NCBI Taxonomy" id="367825"/>
    <lineage>
        <taxon>Bacteria</taxon>
        <taxon>Pseudomonadati</taxon>
        <taxon>Pseudomonadota</taxon>
        <taxon>Betaproteobacteria</taxon>
        <taxon>Burkholderiales</taxon>
        <taxon>Burkholderiaceae</taxon>
        <taxon>Cupriavidus</taxon>
    </lineage>
</organism>
<name>A0ABM6FAN6_9BURK</name>
<dbReference type="InterPro" id="IPR050259">
    <property type="entry name" value="SDR"/>
</dbReference>
<evidence type="ECO:0000259" key="2">
    <source>
        <dbReference type="SMART" id="SM00822"/>
    </source>
</evidence>
<dbReference type="SUPFAM" id="SSF51735">
    <property type="entry name" value="NAD(P)-binding Rossmann-fold domains"/>
    <property type="match status" value="1"/>
</dbReference>
<evidence type="ECO:0000256" key="1">
    <source>
        <dbReference type="ARBA" id="ARBA00006484"/>
    </source>
</evidence>
<dbReference type="EMBL" id="CP017755">
    <property type="protein sequence ID" value="AOZ08763.1"/>
    <property type="molecule type" value="Genomic_DNA"/>
</dbReference>
<comment type="similarity">
    <text evidence="1">Belongs to the short-chain dehydrogenases/reductases (SDR) family.</text>
</comment>
<reference evidence="3 4" key="1">
    <citation type="submission" date="2016-10" db="EMBL/GenBank/DDBJ databases">
        <title>Complete genome sequences of three Cupriavidus strains isolated from various Malaysian environments.</title>
        <authorList>
            <person name="Abdullah A.A.-A."/>
            <person name="Shafie N.A.H."/>
            <person name="Lau N.S."/>
        </authorList>
    </citation>
    <scope>NUCLEOTIDE SEQUENCE [LARGE SCALE GENOMIC DNA]</scope>
    <source>
        <strain evidence="3 4">USMAA1020</strain>
    </source>
</reference>
<dbReference type="InterPro" id="IPR002347">
    <property type="entry name" value="SDR_fam"/>
</dbReference>
<dbReference type="SMART" id="SM00822">
    <property type="entry name" value="PKS_KR"/>
    <property type="match status" value="1"/>
</dbReference>
<dbReference type="InterPro" id="IPR036291">
    <property type="entry name" value="NAD(P)-bd_dom_sf"/>
</dbReference>
<dbReference type="PANTHER" id="PTHR42879">
    <property type="entry name" value="3-OXOACYL-(ACYL-CARRIER-PROTEIN) REDUCTASE"/>
    <property type="match status" value="1"/>
</dbReference>
<accession>A0ABM6FAN6</accession>
<proteinExistence type="inferred from homology"/>
<evidence type="ECO:0000313" key="3">
    <source>
        <dbReference type="EMBL" id="AOZ08763.1"/>
    </source>
</evidence>
<evidence type="ECO:0000313" key="4">
    <source>
        <dbReference type="Proteomes" id="UP000177515"/>
    </source>
</evidence>
<dbReference type="PRINTS" id="PR00081">
    <property type="entry name" value="GDHRDH"/>
</dbReference>
<dbReference type="PRINTS" id="PR00080">
    <property type="entry name" value="SDRFAMILY"/>
</dbReference>
<dbReference type="NCBIfam" id="NF005753">
    <property type="entry name" value="PRK07577.1"/>
    <property type="match status" value="1"/>
</dbReference>
<dbReference type="Pfam" id="PF13561">
    <property type="entry name" value="adh_short_C2"/>
    <property type="match status" value="1"/>
</dbReference>
<gene>
    <name evidence="3" type="ORF">BKK80_22930</name>
</gene>
<dbReference type="Gene3D" id="3.40.50.720">
    <property type="entry name" value="NAD(P)-binding Rossmann-like Domain"/>
    <property type="match status" value="1"/>
</dbReference>
<dbReference type="RefSeq" id="WP_071016794.1">
    <property type="nucleotide sequence ID" value="NZ_CP017755.1"/>
</dbReference>
<feature type="domain" description="Ketoreductase" evidence="2">
    <location>
        <begin position="4"/>
        <end position="171"/>
    </location>
</feature>
<dbReference type="CDD" id="cd05233">
    <property type="entry name" value="SDR_c"/>
    <property type="match status" value="1"/>
</dbReference>